<dbReference type="RefSeq" id="WP_274046268.1">
    <property type="nucleotide sequence ID" value="NZ_JANCPR020000068.1"/>
</dbReference>
<dbReference type="InterPro" id="IPR036259">
    <property type="entry name" value="MFS_trans_sf"/>
</dbReference>
<dbReference type="Proteomes" id="UP001214441">
    <property type="component" value="Unassembled WGS sequence"/>
</dbReference>
<evidence type="ECO:0000256" key="5">
    <source>
        <dbReference type="SAM" id="MobiDB-lite"/>
    </source>
</evidence>
<comment type="caution">
    <text evidence="8">The sequence shown here is derived from an EMBL/GenBank/DDBJ whole genome shotgun (WGS) entry which is preliminary data.</text>
</comment>
<proteinExistence type="predicted"/>
<evidence type="ECO:0000256" key="4">
    <source>
        <dbReference type="ARBA" id="ARBA00023136"/>
    </source>
</evidence>
<feature type="region of interest" description="Disordered" evidence="5">
    <location>
        <begin position="409"/>
        <end position="458"/>
    </location>
</feature>
<evidence type="ECO:0000259" key="7">
    <source>
        <dbReference type="PROSITE" id="PS50850"/>
    </source>
</evidence>
<feature type="transmembrane region" description="Helical" evidence="6">
    <location>
        <begin position="324"/>
        <end position="346"/>
    </location>
</feature>
<dbReference type="Pfam" id="PF07690">
    <property type="entry name" value="MFS_1"/>
    <property type="match status" value="1"/>
</dbReference>
<evidence type="ECO:0000256" key="2">
    <source>
        <dbReference type="ARBA" id="ARBA00022692"/>
    </source>
</evidence>
<dbReference type="EMBL" id="JANCPR020000068">
    <property type="protein sequence ID" value="MDJ1137893.1"/>
    <property type="molecule type" value="Genomic_DNA"/>
</dbReference>
<gene>
    <name evidence="8" type="ORF">NMN56_039250</name>
</gene>
<feature type="transmembrane region" description="Helical" evidence="6">
    <location>
        <begin position="384"/>
        <end position="403"/>
    </location>
</feature>
<accession>A0ABT7ABA1</accession>
<feature type="transmembrane region" description="Helical" evidence="6">
    <location>
        <begin position="269"/>
        <end position="288"/>
    </location>
</feature>
<protein>
    <submittedName>
        <fullName evidence="8">MFS transporter</fullName>
    </submittedName>
</protein>
<comment type="subcellular location">
    <subcellularLocation>
        <location evidence="1">Cell membrane</location>
        <topology evidence="1">Multi-pass membrane protein</topology>
    </subcellularLocation>
</comment>
<name>A0ABT7ABA1_9ACTN</name>
<feature type="transmembrane region" description="Helical" evidence="6">
    <location>
        <begin position="12"/>
        <end position="31"/>
    </location>
</feature>
<feature type="transmembrane region" description="Helical" evidence="6">
    <location>
        <begin position="133"/>
        <end position="157"/>
    </location>
</feature>
<feature type="transmembrane region" description="Helical" evidence="6">
    <location>
        <begin position="358"/>
        <end position="378"/>
    </location>
</feature>
<dbReference type="PANTHER" id="PTHR23537:SF1">
    <property type="entry name" value="SUGAR TRANSPORTER"/>
    <property type="match status" value="1"/>
</dbReference>
<keyword evidence="4 6" id="KW-0472">Membrane</keyword>
<reference evidence="8 9" key="1">
    <citation type="submission" date="2023-05" db="EMBL/GenBank/DDBJ databases">
        <title>Streptantibioticus silvisoli sp. nov., acidotolerant actinomycetes 1 from pine litter.</title>
        <authorList>
            <person name="Swiecimska M."/>
            <person name="Golinska P."/>
            <person name="Sangal V."/>
            <person name="Wachnowicz B."/>
            <person name="Goodfellow M."/>
        </authorList>
    </citation>
    <scope>NUCLEOTIDE SEQUENCE [LARGE SCALE GENOMIC DNA]</scope>
    <source>
        <strain evidence="8 9">DSM 42109</strain>
    </source>
</reference>
<dbReference type="InterPro" id="IPR010645">
    <property type="entry name" value="MFS_4"/>
</dbReference>
<keyword evidence="2 6" id="KW-0812">Transmembrane</keyword>
<feature type="transmembrane region" description="Helical" evidence="6">
    <location>
        <begin position="234"/>
        <end position="257"/>
    </location>
</feature>
<sequence>MQLTPLPSHWRLGLAGMAAIGVTFGFARYGYGLFLPEFRREFGLPVSLVGLIGSASYAGYLVALLLVGGLVARFGPRPLVVAGGLSATVGTALVALAPGPGTLTAGLVLAGSSSGWAWAPYSDAVDRTVPRPLRARVTGAIATGTAFGVVLAGPLALVTRDTSWRYAWLVFAALSLVTTVYNARVLPSGPHTPGPGTRGAGTHGAGTSPSVGVGTGSGARARLRHHLRRFARRAAVPLFLTALLYGLVGAVYWAFAVEAVVGAAGERSVLVPVFWTLMGLAGTAGVLTGHAIGRHGLRRVHTGLFTGIAAAVAMLGLAPGSLPAVLGSAVLYGPCFMAGSGLLAVWSHEVFPEQPSTGFSGTVFFLGLGTLAGPALVGALAGTYGLRTALVLTAALGATAPLVRPHRAMAHRPERGGEPDHDGERDHDGGRDHDGERERQGIREGERGEAEAASCCRA</sequence>
<dbReference type="InterPro" id="IPR011701">
    <property type="entry name" value="MFS"/>
</dbReference>
<evidence type="ECO:0000256" key="6">
    <source>
        <dbReference type="SAM" id="Phobius"/>
    </source>
</evidence>
<organism evidence="8 9">
    <name type="scientific">Streptomyces iconiensis</name>
    <dbReference type="NCBI Taxonomy" id="1384038"/>
    <lineage>
        <taxon>Bacteria</taxon>
        <taxon>Bacillati</taxon>
        <taxon>Actinomycetota</taxon>
        <taxon>Actinomycetes</taxon>
        <taxon>Kitasatosporales</taxon>
        <taxon>Streptomycetaceae</taxon>
        <taxon>Streptomyces</taxon>
    </lineage>
</organism>
<feature type="domain" description="Major facilitator superfamily (MFS) profile" evidence="7">
    <location>
        <begin position="11"/>
        <end position="412"/>
    </location>
</feature>
<feature type="compositionally biased region" description="Basic and acidic residues" evidence="5">
    <location>
        <begin position="411"/>
        <end position="450"/>
    </location>
</feature>
<dbReference type="PANTHER" id="PTHR23537">
    <property type="match status" value="1"/>
</dbReference>
<dbReference type="PROSITE" id="PS50850">
    <property type="entry name" value="MFS"/>
    <property type="match status" value="1"/>
</dbReference>
<dbReference type="Gene3D" id="1.20.1250.20">
    <property type="entry name" value="MFS general substrate transporter like domains"/>
    <property type="match status" value="1"/>
</dbReference>
<evidence type="ECO:0000256" key="1">
    <source>
        <dbReference type="ARBA" id="ARBA00004651"/>
    </source>
</evidence>
<feature type="region of interest" description="Disordered" evidence="5">
    <location>
        <begin position="187"/>
        <end position="215"/>
    </location>
</feature>
<evidence type="ECO:0000313" key="8">
    <source>
        <dbReference type="EMBL" id="MDJ1137893.1"/>
    </source>
</evidence>
<feature type="transmembrane region" description="Helical" evidence="6">
    <location>
        <begin position="51"/>
        <end position="72"/>
    </location>
</feature>
<evidence type="ECO:0000313" key="9">
    <source>
        <dbReference type="Proteomes" id="UP001214441"/>
    </source>
</evidence>
<keyword evidence="3 6" id="KW-1133">Transmembrane helix</keyword>
<evidence type="ECO:0000256" key="3">
    <source>
        <dbReference type="ARBA" id="ARBA00022989"/>
    </source>
</evidence>
<dbReference type="InterPro" id="IPR020846">
    <property type="entry name" value="MFS_dom"/>
</dbReference>
<feature type="transmembrane region" description="Helical" evidence="6">
    <location>
        <begin position="79"/>
        <end position="97"/>
    </location>
</feature>
<feature type="transmembrane region" description="Helical" evidence="6">
    <location>
        <begin position="300"/>
        <end position="318"/>
    </location>
</feature>
<keyword evidence="9" id="KW-1185">Reference proteome</keyword>
<dbReference type="SUPFAM" id="SSF103473">
    <property type="entry name" value="MFS general substrate transporter"/>
    <property type="match status" value="1"/>
</dbReference>